<keyword evidence="6" id="KW-1185">Reference proteome</keyword>
<dbReference type="STRING" id="1296120.A0A1B9GMC0"/>
<dbReference type="Pfam" id="PF01408">
    <property type="entry name" value="GFO_IDH_MocA"/>
    <property type="match status" value="1"/>
</dbReference>
<dbReference type="GO" id="GO:0000166">
    <property type="term" value="F:nucleotide binding"/>
    <property type="evidence" value="ECO:0007669"/>
    <property type="project" value="InterPro"/>
</dbReference>
<dbReference type="GO" id="GO:0006740">
    <property type="term" value="P:NADPH regeneration"/>
    <property type="evidence" value="ECO:0007669"/>
    <property type="project" value="TreeGrafter"/>
</dbReference>
<evidence type="ECO:0000256" key="1">
    <source>
        <dbReference type="ARBA" id="ARBA00010928"/>
    </source>
</evidence>
<name>A0A1B9GMC0_9TREE</name>
<reference evidence="6" key="2">
    <citation type="submission" date="2013-12" db="EMBL/GenBank/DDBJ databases">
        <title>Evolution of pathogenesis and genome organization in the Tremellales.</title>
        <authorList>
            <person name="Cuomo C."/>
            <person name="Litvintseva A."/>
            <person name="Heitman J."/>
            <person name="Chen Y."/>
            <person name="Sun S."/>
            <person name="Springer D."/>
            <person name="Dromer F."/>
            <person name="Young S."/>
            <person name="Zeng Q."/>
            <person name="Chapman S."/>
            <person name="Gujja S."/>
            <person name="Saif S."/>
            <person name="Birren B."/>
        </authorList>
    </citation>
    <scope>NUCLEOTIDE SEQUENCE [LARGE SCALE GENOMIC DNA]</scope>
    <source>
        <strain evidence="6">BCC8398</strain>
    </source>
</reference>
<protein>
    <submittedName>
        <fullName evidence="5">Myo-inositol 2-dehydrogenase</fullName>
    </submittedName>
</protein>
<reference evidence="5 6" key="1">
    <citation type="submission" date="2013-07" db="EMBL/GenBank/DDBJ databases">
        <title>The Genome Sequence of Cryptococcus heveanensis BCC8398.</title>
        <authorList>
            <consortium name="The Broad Institute Genome Sequencing Platform"/>
            <person name="Cuomo C."/>
            <person name="Litvintseva A."/>
            <person name="Chen Y."/>
            <person name="Heitman J."/>
            <person name="Sun S."/>
            <person name="Springer D."/>
            <person name="Dromer F."/>
            <person name="Young S.K."/>
            <person name="Zeng Q."/>
            <person name="Gargeya S."/>
            <person name="Fitzgerald M."/>
            <person name="Abouelleil A."/>
            <person name="Alvarado L."/>
            <person name="Berlin A.M."/>
            <person name="Chapman S.B."/>
            <person name="Dewar J."/>
            <person name="Goldberg J."/>
            <person name="Griggs A."/>
            <person name="Gujja S."/>
            <person name="Hansen M."/>
            <person name="Howarth C."/>
            <person name="Imamovic A."/>
            <person name="Larimer J."/>
            <person name="McCowan C."/>
            <person name="Murphy C."/>
            <person name="Pearson M."/>
            <person name="Priest M."/>
            <person name="Roberts A."/>
            <person name="Saif S."/>
            <person name="Shea T."/>
            <person name="Sykes S."/>
            <person name="Wortman J."/>
            <person name="Nusbaum C."/>
            <person name="Birren B."/>
        </authorList>
    </citation>
    <scope>NUCLEOTIDE SEQUENCE [LARGE SCALE GENOMIC DNA]</scope>
    <source>
        <strain evidence="5 6">BCC8398</strain>
    </source>
</reference>
<dbReference type="InterPro" id="IPR036291">
    <property type="entry name" value="NAD(P)-bd_dom_sf"/>
</dbReference>
<dbReference type="Gene3D" id="3.30.360.10">
    <property type="entry name" value="Dihydrodipicolinate Reductase, domain 2"/>
    <property type="match status" value="1"/>
</dbReference>
<dbReference type="Gene3D" id="3.40.50.720">
    <property type="entry name" value="NAD(P)-binding Rossmann-like Domain"/>
    <property type="match status" value="1"/>
</dbReference>
<dbReference type="EMBL" id="KI669509">
    <property type="protein sequence ID" value="OCF32274.1"/>
    <property type="molecule type" value="Genomic_DNA"/>
</dbReference>
<organism evidence="5 6">
    <name type="scientific">Kwoniella heveanensis BCC8398</name>
    <dbReference type="NCBI Taxonomy" id="1296120"/>
    <lineage>
        <taxon>Eukaryota</taxon>
        <taxon>Fungi</taxon>
        <taxon>Dikarya</taxon>
        <taxon>Basidiomycota</taxon>
        <taxon>Agaricomycotina</taxon>
        <taxon>Tremellomycetes</taxon>
        <taxon>Tremellales</taxon>
        <taxon>Cryptococcaceae</taxon>
        <taxon>Kwoniella</taxon>
    </lineage>
</organism>
<dbReference type="InterPro" id="IPR055170">
    <property type="entry name" value="GFO_IDH_MocA-like_dom"/>
</dbReference>
<dbReference type="SUPFAM" id="SSF51735">
    <property type="entry name" value="NAD(P)-binding Rossmann-fold domains"/>
    <property type="match status" value="1"/>
</dbReference>
<evidence type="ECO:0000313" key="5">
    <source>
        <dbReference type="EMBL" id="OCF32274.1"/>
    </source>
</evidence>
<sequence length="372" mass="40856">MSLQRKLKYAVLGIGRMGQRHALNVAFKSPRSELVAVCDPRASSLEWSEKALPAEIGRFADADKCLRDSGADAVLIASETGQHAPLTIASVKAGKHVLLEKPISIDLDTSRQVVNEVRQYPDLKVMVGFSRRFDESNREIKRMIDAGRLGQPHLVKSATNDQYDPSGFFVSYAAASGGIFVDCAIHDIDLARWFLLPSPANLTASSAVPTLNSTTTAKKEVKRVFALGHNARHPELEKDGDVDNGVGIVEFENGGTLVVHVNRTMMHGHDCFTEVFGTESKVVVNGNPQLNRVEIRDAYGVRTESTPTYYERFKEAFVTEVNEFTEVVLDNKPLPVTAVDALEASKIAAALTHSFRTGQPVYFDDQNEPIMA</sequence>
<feature type="domain" description="Gfo/Idh/MocA-like oxidoreductase N-terminal" evidence="3">
    <location>
        <begin position="7"/>
        <end position="129"/>
    </location>
</feature>
<feature type="domain" description="GFO/IDH/MocA-like oxidoreductase" evidence="4">
    <location>
        <begin position="138"/>
        <end position="281"/>
    </location>
</feature>
<dbReference type="SUPFAM" id="SSF55347">
    <property type="entry name" value="Glyceraldehyde-3-phosphate dehydrogenase-like, C-terminal domain"/>
    <property type="match status" value="1"/>
</dbReference>
<accession>A0A1B9GMC0</accession>
<comment type="similarity">
    <text evidence="1">Belongs to the Gfo/Idh/MocA family.</text>
</comment>
<dbReference type="GO" id="GO:0016491">
    <property type="term" value="F:oxidoreductase activity"/>
    <property type="evidence" value="ECO:0007669"/>
    <property type="project" value="UniProtKB-KW"/>
</dbReference>
<dbReference type="Pfam" id="PF22725">
    <property type="entry name" value="GFO_IDH_MocA_C3"/>
    <property type="match status" value="1"/>
</dbReference>
<dbReference type="Proteomes" id="UP000092666">
    <property type="component" value="Unassembled WGS sequence"/>
</dbReference>
<gene>
    <name evidence="5" type="ORF">I316_05942</name>
</gene>
<dbReference type="AlphaFoldDB" id="A0A1B9GMC0"/>
<dbReference type="PANTHER" id="PTHR42840:SF3">
    <property type="entry name" value="BINDING ROSSMANN FOLD OXIDOREDUCTASE, PUTATIVE (AFU_ORTHOLOGUE AFUA_2G10240)-RELATED"/>
    <property type="match status" value="1"/>
</dbReference>
<dbReference type="PANTHER" id="PTHR42840">
    <property type="entry name" value="NAD(P)-BINDING ROSSMANN-FOLD SUPERFAMILY PROTEIN-RELATED"/>
    <property type="match status" value="1"/>
</dbReference>
<dbReference type="InterPro" id="IPR000683">
    <property type="entry name" value="Gfo/Idh/MocA-like_OxRdtase_N"/>
</dbReference>
<evidence type="ECO:0000259" key="4">
    <source>
        <dbReference type="Pfam" id="PF22725"/>
    </source>
</evidence>
<dbReference type="OrthoDB" id="446809at2759"/>
<dbReference type="FunFam" id="3.30.360.10:FF:000017">
    <property type="entry name" value="Oxidoreductase family NAD-binding Rossmann fold"/>
    <property type="match status" value="1"/>
</dbReference>
<evidence type="ECO:0000256" key="2">
    <source>
        <dbReference type="ARBA" id="ARBA00023002"/>
    </source>
</evidence>
<dbReference type="GO" id="GO:0005737">
    <property type="term" value="C:cytoplasm"/>
    <property type="evidence" value="ECO:0007669"/>
    <property type="project" value="TreeGrafter"/>
</dbReference>
<keyword evidence="2" id="KW-0560">Oxidoreductase</keyword>
<proteinExistence type="inferred from homology"/>
<evidence type="ECO:0000313" key="6">
    <source>
        <dbReference type="Proteomes" id="UP000092666"/>
    </source>
</evidence>
<evidence type="ECO:0000259" key="3">
    <source>
        <dbReference type="Pfam" id="PF01408"/>
    </source>
</evidence>